<dbReference type="InterPro" id="IPR032026">
    <property type="entry name" value="Ad_Cy_reg"/>
</dbReference>
<keyword evidence="4" id="KW-1185">Reference proteome</keyword>
<dbReference type="SMART" id="SM00044">
    <property type="entry name" value="CYCc"/>
    <property type="match status" value="1"/>
</dbReference>
<dbReference type="GO" id="GO:0004016">
    <property type="term" value="F:adenylate cyclase activity"/>
    <property type="evidence" value="ECO:0007669"/>
    <property type="project" value="UniProtKB-ARBA"/>
</dbReference>
<dbReference type="PANTHER" id="PTHR43081">
    <property type="entry name" value="ADENYLATE CYCLASE, TERMINAL-DIFFERENTIATION SPECIFIC-RELATED"/>
    <property type="match status" value="1"/>
</dbReference>
<accession>A0A848KQF2</accession>
<dbReference type="InterPro" id="IPR029787">
    <property type="entry name" value="Nucleotide_cyclase"/>
</dbReference>
<evidence type="ECO:0000313" key="3">
    <source>
        <dbReference type="EMBL" id="NMO00269.1"/>
    </source>
</evidence>
<gene>
    <name evidence="3" type="ORF">HH308_03465</name>
</gene>
<dbReference type="SUPFAM" id="SSF55073">
    <property type="entry name" value="Nucleotide cyclase"/>
    <property type="match status" value="1"/>
</dbReference>
<dbReference type="PANTHER" id="PTHR43081:SF19">
    <property type="entry name" value="PH-SENSITIVE ADENYLATE CYCLASE RV1264"/>
    <property type="match status" value="1"/>
</dbReference>
<comment type="similarity">
    <text evidence="1">Belongs to the adenylyl cyclase class-3 family.</text>
</comment>
<dbReference type="CDD" id="cd07302">
    <property type="entry name" value="CHD"/>
    <property type="match status" value="1"/>
</dbReference>
<comment type="caution">
    <text evidence="3">The sequence shown here is derived from an EMBL/GenBank/DDBJ whole genome shotgun (WGS) entry which is preliminary data.</text>
</comment>
<dbReference type="Pfam" id="PF16701">
    <property type="entry name" value="Ad_Cy_reg"/>
    <property type="match status" value="1"/>
</dbReference>
<dbReference type="GO" id="GO:0035556">
    <property type="term" value="P:intracellular signal transduction"/>
    <property type="evidence" value="ECO:0007669"/>
    <property type="project" value="InterPro"/>
</dbReference>
<dbReference type="Gene3D" id="3.30.70.1230">
    <property type="entry name" value="Nucleotide cyclase"/>
    <property type="match status" value="1"/>
</dbReference>
<dbReference type="AlphaFoldDB" id="A0A848KQF2"/>
<evidence type="ECO:0000313" key="4">
    <source>
        <dbReference type="Proteomes" id="UP000550729"/>
    </source>
</evidence>
<reference evidence="3 4" key="1">
    <citation type="submission" date="2020-04" db="EMBL/GenBank/DDBJ databases">
        <title>Gordonia sp. nov. TBRC 11910.</title>
        <authorList>
            <person name="Suriyachadkun C."/>
        </authorList>
    </citation>
    <scope>NUCLEOTIDE SEQUENCE [LARGE SCALE GENOMIC DNA]</scope>
    <source>
        <strain evidence="3 4">TBRC 11910</strain>
    </source>
</reference>
<sequence>MSRSRGGRRNDNVGVRFDTERAGRLVRTIRRSPGRYREFDAAGLLDGLDAAGRVRRFVQLSRLVDSGIGTDRLIDAANEGRLAHLVMRDALIQRPRYTLEEVAAKSGVSVTDVERWFRAMGRGVSSRVNPDYNDADLQLAHVLVEYRELGLLEKELFAAARVLGRHLWAVADAVEVLVELRLSVVGDNSDVAVRMAAEVRRLAVLQSNIVEHLMATRLEASTLATDHGAGPRHELAVGFADLVGFTRLGELTEPTVLAELAEQLDRLTTETVEAPVRFVKTVGDAVMVISPDAEAIADMFRRLFAAAADEGLPPLHAGIAWGPALPRAGDWIGRTVNLAARVSAVATRGTILVDQDMHERLDATRFPQEEAGTFDLKGYDGARQLYRLVR</sequence>
<proteinExistence type="inferred from homology"/>
<dbReference type="InterPro" id="IPR001054">
    <property type="entry name" value="A/G_cyclase"/>
</dbReference>
<organism evidence="3 4">
    <name type="scientific">Gordonia asplenii</name>
    <dbReference type="NCBI Taxonomy" id="2725283"/>
    <lineage>
        <taxon>Bacteria</taxon>
        <taxon>Bacillati</taxon>
        <taxon>Actinomycetota</taxon>
        <taxon>Actinomycetes</taxon>
        <taxon>Mycobacteriales</taxon>
        <taxon>Gordoniaceae</taxon>
        <taxon>Gordonia</taxon>
    </lineage>
</organism>
<dbReference type="InterPro" id="IPR050697">
    <property type="entry name" value="Adenylyl/Guanylyl_Cyclase_3/4"/>
</dbReference>
<dbReference type="EMBL" id="JABBNB010000003">
    <property type="protein sequence ID" value="NMO00269.1"/>
    <property type="molecule type" value="Genomic_DNA"/>
</dbReference>
<dbReference type="Pfam" id="PF00211">
    <property type="entry name" value="Guanylate_cyc"/>
    <property type="match status" value="1"/>
</dbReference>
<protein>
    <submittedName>
        <fullName evidence="3">Adenylate/guanylate cyclase domain-containing protein</fullName>
    </submittedName>
</protein>
<feature type="domain" description="Guanylate cyclase" evidence="2">
    <location>
        <begin position="236"/>
        <end position="343"/>
    </location>
</feature>
<dbReference type="GO" id="GO:0006171">
    <property type="term" value="P:cAMP biosynthetic process"/>
    <property type="evidence" value="ECO:0007669"/>
    <property type="project" value="TreeGrafter"/>
</dbReference>
<evidence type="ECO:0000256" key="1">
    <source>
        <dbReference type="ARBA" id="ARBA00005381"/>
    </source>
</evidence>
<dbReference type="PROSITE" id="PS50125">
    <property type="entry name" value="GUANYLATE_CYCLASE_2"/>
    <property type="match status" value="1"/>
</dbReference>
<evidence type="ECO:0000259" key="2">
    <source>
        <dbReference type="PROSITE" id="PS50125"/>
    </source>
</evidence>
<dbReference type="Proteomes" id="UP000550729">
    <property type="component" value="Unassembled WGS sequence"/>
</dbReference>
<name>A0A848KQF2_9ACTN</name>